<dbReference type="InterPro" id="IPR013693">
    <property type="entry name" value="SpoIID/LytB_N"/>
</dbReference>
<organism evidence="3 4">
    <name type="scientific">Geobacillus subterraneus</name>
    <dbReference type="NCBI Taxonomy" id="129338"/>
    <lineage>
        <taxon>Bacteria</taxon>
        <taxon>Bacillati</taxon>
        <taxon>Bacillota</taxon>
        <taxon>Bacilli</taxon>
        <taxon>Bacillales</taxon>
        <taxon>Anoxybacillaceae</taxon>
        <taxon>Geobacillus</taxon>
    </lineage>
</organism>
<reference evidence="4" key="1">
    <citation type="journal article" date="2020" name="Microbiol. Resour. Announc.">
        <title>Complete Genome Sequence of Geobacillus sp. Strain E55-1, Isolated from Mine Geyser in Japan.</title>
        <authorList>
            <person name="Miyazaki K."/>
            <person name="Hase E."/>
            <person name="Tokito N."/>
        </authorList>
    </citation>
    <scope>NUCLEOTIDE SEQUENCE [LARGE SCALE GENOMIC DNA]</scope>
    <source>
        <strain evidence="4">E55-1</strain>
    </source>
</reference>
<dbReference type="GO" id="GO:0030288">
    <property type="term" value="C:outer membrane-bounded periplasmic space"/>
    <property type="evidence" value="ECO:0007669"/>
    <property type="project" value="TreeGrafter"/>
</dbReference>
<keyword evidence="1" id="KW-0732">Signal</keyword>
<evidence type="ECO:0000313" key="4">
    <source>
        <dbReference type="Proteomes" id="UP000501421"/>
    </source>
</evidence>
<feature type="signal peptide" evidence="1">
    <location>
        <begin position="1"/>
        <end position="25"/>
    </location>
</feature>
<proteinExistence type="predicted"/>
<dbReference type="EMBL" id="AP022557">
    <property type="protein sequence ID" value="BBW97659.1"/>
    <property type="molecule type" value="Genomic_DNA"/>
</dbReference>
<feature type="chain" id="PRO_5025669872" evidence="1">
    <location>
        <begin position="26"/>
        <end position="446"/>
    </location>
</feature>
<dbReference type="NCBIfam" id="TIGR02669">
    <property type="entry name" value="SpoIID_LytB"/>
    <property type="match status" value="1"/>
</dbReference>
<protein>
    <submittedName>
        <fullName evidence="3">Sporulation protein</fullName>
    </submittedName>
</protein>
<evidence type="ECO:0000313" key="3">
    <source>
        <dbReference type="EMBL" id="BBW97659.1"/>
    </source>
</evidence>
<gene>
    <name evidence="3" type="ORF">GsuE55_24920</name>
</gene>
<name>A0A679FRH3_9BACL</name>
<sequence>MTVKKLAWLAVGLFLLIISPSASNAAGVKTYNNPVQVLVYKGTSLTVAVEGNYQIVNKETLTITPLPSGTSLTFGPSSSTMFVTYNGKTDFSSTGFTIQETIGTAPLSLVKVNRTRYRGSVDIRLQSNALYAVNILDMEDYLKGVVPSEMPASWPLEALKAQAIAARNYAYKHKTSLTTNPNTQTYKGFDGESPRSNAAVDATRGLYLKYNGSVVETYYHSTSGGKTANVSDVWNSSQTAYPYLASVDDPYESSPYSRWSFTFSPTVLLRSFGFTDPSVVLYDVSIAKTGANGEVGAVTIETSAGEKTVKGNETTIRKLFPLDGNQFYGILPSNWFDIQVQKNGPSVSIQTASGNIAASSLSSYSVQTGSGTVSLAGVEGIKVQTTDGIVPLSASPSGVRSITVTGKGWGHRIGMSQYGAKAFAERGWTAEQILEHYFRGAEVSFE</sequence>
<feature type="domain" description="Sporulation stage II protein D amidase enhancer LytB N-terminal" evidence="2">
    <location>
        <begin position="128"/>
        <end position="210"/>
    </location>
</feature>
<dbReference type="PANTHER" id="PTHR30032:SF4">
    <property type="entry name" value="AMIDASE ENHANCER"/>
    <property type="match status" value="1"/>
</dbReference>
<dbReference type="GO" id="GO:0030435">
    <property type="term" value="P:sporulation resulting in formation of a cellular spore"/>
    <property type="evidence" value="ECO:0007669"/>
    <property type="project" value="InterPro"/>
</dbReference>
<dbReference type="InterPro" id="IPR013486">
    <property type="entry name" value="SpoIID/LytB"/>
</dbReference>
<evidence type="ECO:0000259" key="2">
    <source>
        <dbReference type="Pfam" id="PF08486"/>
    </source>
</evidence>
<dbReference type="InterPro" id="IPR051922">
    <property type="entry name" value="Bact_Sporulation_Assoc"/>
</dbReference>
<dbReference type="PANTHER" id="PTHR30032">
    <property type="entry name" value="N-ACETYLMURAMOYL-L-ALANINE AMIDASE-RELATED"/>
    <property type="match status" value="1"/>
</dbReference>
<keyword evidence="4" id="KW-1185">Reference proteome</keyword>
<dbReference type="AlphaFoldDB" id="A0A679FRH3"/>
<evidence type="ECO:0000256" key="1">
    <source>
        <dbReference type="SAM" id="SignalP"/>
    </source>
</evidence>
<dbReference type="Proteomes" id="UP000501421">
    <property type="component" value="Chromosome"/>
</dbReference>
<accession>A0A679FRH3</accession>
<dbReference type="Pfam" id="PF08486">
    <property type="entry name" value="SpoIID"/>
    <property type="match status" value="1"/>
</dbReference>